<dbReference type="GO" id="GO:0000160">
    <property type="term" value="P:phosphorelay signal transduction system"/>
    <property type="evidence" value="ECO:0007669"/>
    <property type="project" value="InterPro"/>
</dbReference>
<dbReference type="Pfam" id="PF00072">
    <property type="entry name" value="Response_reg"/>
    <property type="match status" value="1"/>
</dbReference>
<evidence type="ECO:0000256" key="1">
    <source>
        <dbReference type="ARBA" id="ARBA00022553"/>
    </source>
</evidence>
<dbReference type="InterPro" id="IPR000792">
    <property type="entry name" value="Tscrpt_reg_LuxR_C"/>
</dbReference>
<dbReference type="SMART" id="SM00421">
    <property type="entry name" value="HTH_LUXR"/>
    <property type="match status" value="1"/>
</dbReference>
<feature type="modified residue" description="4-aspartylphosphate" evidence="5">
    <location>
        <position position="74"/>
    </location>
</feature>
<dbReference type="SMART" id="SM00448">
    <property type="entry name" value="REC"/>
    <property type="match status" value="1"/>
</dbReference>
<dbReference type="CDD" id="cd17535">
    <property type="entry name" value="REC_NarL-like"/>
    <property type="match status" value="1"/>
</dbReference>
<dbReference type="Proteomes" id="UP001149140">
    <property type="component" value="Unassembled WGS sequence"/>
</dbReference>
<dbReference type="SUPFAM" id="SSF46894">
    <property type="entry name" value="C-terminal effector domain of the bipartite response regulators"/>
    <property type="match status" value="1"/>
</dbReference>
<dbReference type="EMBL" id="JAPDOD010000050">
    <property type="protein sequence ID" value="MDA0165662.1"/>
    <property type="molecule type" value="Genomic_DNA"/>
</dbReference>
<dbReference type="AlphaFoldDB" id="A0A9X3S5I3"/>
<keyword evidence="9" id="KW-1185">Reference proteome</keyword>
<evidence type="ECO:0000256" key="3">
    <source>
        <dbReference type="ARBA" id="ARBA00023125"/>
    </source>
</evidence>
<dbReference type="PANTHER" id="PTHR43214:SF24">
    <property type="entry name" value="TRANSCRIPTIONAL REGULATORY PROTEIN NARL-RELATED"/>
    <property type="match status" value="1"/>
</dbReference>
<proteinExistence type="predicted"/>
<organism evidence="8 9">
    <name type="scientific">Solirubrobacter ginsenosidimutans</name>
    <dbReference type="NCBI Taxonomy" id="490573"/>
    <lineage>
        <taxon>Bacteria</taxon>
        <taxon>Bacillati</taxon>
        <taxon>Actinomycetota</taxon>
        <taxon>Thermoleophilia</taxon>
        <taxon>Solirubrobacterales</taxon>
        <taxon>Solirubrobacteraceae</taxon>
        <taxon>Solirubrobacter</taxon>
    </lineage>
</organism>
<dbReference type="PANTHER" id="PTHR43214">
    <property type="entry name" value="TWO-COMPONENT RESPONSE REGULATOR"/>
    <property type="match status" value="1"/>
</dbReference>
<dbReference type="Gene3D" id="3.40.50.2300">
    <property type="match status" value="1"/>
</dbReference>
<dbReference type="InterPro" id="IPR058245">
    <property type="entry name" value="NreC/VraR/RcsB-like_REC"/>
</dbReference>
<dbReference type="PRINTS" id="PR00038">
    <property type="entry name" value="HTHLUXR"/>
</dbReference>
<comment type="caution">
    <text evidence="8">The sequence shown here is derived from an EMBL/GenBank/DDBJ whole genome shotgun (WGS) entry which is preliminary data.</text>
</comment>
<dbReference type="PROSITE" id="PS50043">
    <property type="entry name" value="HTH_LUXR_2"/>
    <property type="match status" value="1"/>
</dbReference>
<feature type="domain" description="HTH luxR-type" evidence="6">
    <location>
        <begin position="166"/>
        <end position="231"/>
    </location>
</feature>
<evidence type="ECO:0000256" key="2">
    <source>
        <dbReference type="ARBA" id="ARBA00023015"/>
    </source>
</evidence>
<dbReference type="InterPro" id="IPR039420">
    <property type="entry name" value="WalR-like"/>
</dbReference>
<dbReference type="GO" id="GO:0003677">
    <property type="term" value="F:DNA binding"/>
    <property type="evidence" value="ECO:0007669"/>
    <property type="project" value="UniProtKB-KW"/>
</dbReference>
<sequence length="270" mass="27866">MAEPLHCFPVPNAKSASPSRPLRVVIADAHGLTRAGLRALLDSYADVEVVAEAASGDEAVEVTRAARPNAVVIDASLPADGGLSATQRILQAGCADVVLLLNSAADEAVFGALRAGAKGLLLKDAGPDELAAAVRAVAAGNAMLAPAIARRLVEDFAARPRRPADVLEQLPELTARECEVLELVANGLSNEEISKRLVVTRATAKTHVSRILCKLDVRDRAQLVVLAYESGIVRPGGAPVPAHPPVGGTVTPIGRARAARPRGGLRGVAA</sequence>
<feature type="domain" description="Response regulatory" evidence="7">
    <location>
        <begin position="23"/>
        <end position="138"/>
    </location>
</feature>
<protein>
    <submittedName>
        <fullName evidence="8">Response regulator transcription factor</fullName>
    </submittedName>
</protein>
<dbReference type="PROSITE" id="PS50110">
    <property type="entry name" value="RESPONSE_REGULATORY"/>
    <property type="match status" value="1"/>
</dbReference>
<evidence type="ECO:0000256" key="5">
    <source>
        <dbReference type="PROSITE-ProRule" id="PRU00169"/>
    </source>
</evidence>
<accession>A0A9X3S5I3</accession>
<dbReference type="InterPro" id="IPR016032">
    <property type="entry name" value="Sig_transdc_resp-reg_C-effctor"/>
</dbReference>
<keyword evidence="2" id="KW-0805">Transcription regulation</keyword>
<dbReference type="InterPro" id="IPR001789">
    <property type="entry name" value="Sig_transdc_resp-reg_receiver"/>
</dbReference>
<keyword evidence="4" id="KW-0804">Transcription</keyword>
<dbReference type="CDD" id="cd06170">
    <property type="entry name" value="LuxR_C_like"/>
    <property type="match status" value="1"/>
</dbReference>
<dbReference type="Pfam" id="PF00196">
    <property type="entry name" value="GerE"/>
    <property type="match status" value="1"/>
</dbReference>
<evidence type="ECO:0000259" key="7">
    <source>
        <dbReference type="PROSITE" id="PS50110"/>
    </source>
</evidence>
<evidence type="ECO:0000256" key="4">
    <source>
        <dbReference type="ARBA" id="ARBA00023163"/>
    </source>
</evidence>
<keyword evidence="1 5" id="KW-0597">Phosphoprotein</keyword>
<gene>
    <name evidence="8" type="ORF">OM076_35675</name>
</gene>
<evidence type="ECO:0000259" key="6">
    <source>
        <dbReference type="PROSITE" id="PS50043"/>
    </source>
</evidence>
<reference evidence="8" key="1">
    <citation type="submission" date="2022-10" db="EMBL/GenBank/DDBJ databases">
        <title>The WGS of Solirubrobacter ginsenosidimutans DSM 21036.</title>
        <authorList>
            <person name="Jiang Z."/>
        </authorList>
    </citation>
    <scope>NUCLEOTIDE SEQUENCE</scope>
    <source>
        <strain evidence="8">DSM 21036</strain>
    </source>
</reference>
<keyword evidence="3" id="KW-0238">DNA-binding</keyword>
<evidence type="ECO:0000313" key="9">
    <source>
        <dbReference type="Proteomes" id="UP001149140"/>
    </source>
</evidence>
<evidence type="ECO:0000313" key="8">
    <source>
        <dbReference type="EMBL" id="MDA0165662.1"/>
    </source>
</evidence>
<dbReference type="SUPFAM" id="SSF52172">
    <property type="entry name" value="CheY-like"/>
    <property type="match status" value="1"/>
</dbReference>
<name>A0A9X3S5I3_9ACTN</name>
<dbReference type="InterPro" id="IPR011006">
    <property type="entry name" value="CheY-like_superfamily"/>
</dbReference>
<dbReference type="GO" id="GO:0006355">
    <property type="term" value="P:regulation of DNA-templated transcription"/>
    <property type="evidence" value="ECO:0007669"/>
    <property type="project" value="InterPro"/>
</dbReference>